<keyword evidence="1 4" id="KW-0238">DNA-binding</keyword>
<dbReference type="Gene3D" id="1.10.10.60">
    <property type="entry name" value="Homeodomain-like"/>
    <property type="match status" value="1"/>
</dbReference>
<dbReference type="SUPFAM" id="SSF46689">
    <property type="entry name" value="Homeodomain-like"/>
    <property type="match status" value="1"/>
</dbReference>
<keyword evidence="8" id="KW-1185">Reference proteome</keyword>
<accession>A0A9N9GYQ5</accession>
<keyword evidence="3 4" id="KW-0539">Nucleus</keyword>
<dbReference type="InterPro" id="IPR001356">
    <property type="entry name" value="HD"/>
</dbReference>
<dbReference type="GO" id="GO:0005634">
    <property type="term" value="C:nucleus"/>
    <property type="evidence" value="ECO:0007669"/>
    <property type="project" value="UniProtKB-SubCell"/>
</dbReference>
<sequence length="177" mass="20556">MNANQPKKKEFKPVIIFHNGYDSINNQEYAIRVKEMLSTNCRWWLSSTKTFVDEKQQNSYNPQSLPSPPRSDSMDQSPESPPASKPLKRKRGNLPKQTTALLKSWLADHKKHPYPTEDQKLYLVRETGLTLQQISNWFINARRRHLPLLLENDFANGQPMRNSHGYPPYAEIPSDHS</sequence>
<keyword evidence="2 4" id="KW-0371">Homeobox</keyword>
<evidence type="ECO:0000256" key="4">
    <source>
        <dbReference type="PROSITE-ProRule" id="PRU00108"/>
    </source>
</evidence>
<comment type="caution">
    <text evidence="7">The sequence shown here is derived from an EMBL/GenBank/DDBJ whole genome shotgun (WGS) entry which is preliminary data.</text>
</comment>
<dbReference type="Proteomes" id="UP000789508">
    <property type="component" value="Unassembled WGS sequence"/>
</dbReference>
<proteinExistence type="predicted"/>
<evidence type="ECO:0000313" key="7">
    <source>
        <dbReference type="EMBL" id="CAG8634700.1"/>
    </source>
</evidence>
<protein>
    <submittedName>
        <fullName evidence="7">9579_t:CDS:1</fullName>
    </submittedName>
</protein>
<evidence type="ECO:0000256" key="5">
    <source>
        <dbReference type="SAM" id="MobiDB-lite"/>
    </source>
</evidence>
<dbReference type="PROSITE" id="PS50071">
    <property type="entry name" value="HOMEOBOX_2"/>
    <property type="match status" value="1"/>
</dbReference>
<feature type="domain" description="Homeobox" evidence="6">
    <location>
        <begin position="85"/>
        <end position="148"/>
    </location>
</feature>
<dbReference type="GO" id="GO:0006355">
    <property type="term" value="P:regulation of DNA-templated transcription"/>
    <property type="evidence" value="ECO:0007669"/>
    <property type="project" value="InterPro"/>
</dbReference>
<organism evidence="7 8">
    <name type="scientific">Ambispora leptoticha</name>
    <dbReference type="NCBI Taxonomy" id="144679"/>
    <lineage>
        <taxon>Eukaryota</taxon>
        <taxon>Fungi</taxon>
        <taxon>Fungi incertae sedis</taxon>
        <taxon>Mucoromycota</taxon>
        <taxon>Glomeromycotina</taxon>
        <taxon>Glomeromycetes</taxon>
        <taxon>Archaeosporales</taxon>
        <taxon>Ambisporaceae</taxon>
        <taxon>Ambispora</taxon>
    </lineage>
</organism>
<dbReference type="EMBL" id="CAJVPS010007422">
    <property type="protein sequence ID" value="CAG8634700.1"/>
    <property type="molecule type" value="Genomic_DNA"/>
</dbReference>
<dbReference type="Pfam" id="PF05920">
    <property type="entry name" value="Homeobox_KN"/>
    <property type="match status" value="1"/>
</dbReference>
<reference evidence="7" key="1">
    <citation type="submission" date="2021-06" db="EMBL/GenBank/DDBJ databases">
        <authorList>
            <person name="Kallberg Y."/>
            <person name="Tangrot J."/>
            <person name="Rosling A."/>
        </authorList>
    </citation>
    <scope>NUCLEOTIDE SEQUENCE</scope>
    <source>
        <strain evidence="7">FL130A</strain>
    </source>
</reference>
<evidence type="ECO:0000256" key="2">
    <source>
        <dbReference type="ARBA" id="ARBA00023155"/>
    </source>
</evidence>
<dbReference type="SMART" id="SM00389">
    <property type="entry name" value="HOX"/>
    <property type="match status" value="1"/>
</dbReference>
<feature type="non-terminal residue" evidence="7">
    <location>
        <position position="177"/>
    </location>
</feature>
<dbReference type="GO" id="GO:0003677">
    <property type="term" value="F:DNA binding"/>
    <property type="evidence" value="ECO:0007669"/>
    <property type="project" value="UniProtKB-UniRule"/>
</dbReference>
<name>A0A9N9GYQ5_9GLOM</name>
<evidence type="ECO:0000259" key="6">
    <source>
        <dbReference type="PROSITE" id="PS50071"/>
    </source>
</evidence>
<comment type="subcellular location">
    <subcellularLocation>
        <location evidence="4">Nucleus</location>
    </subcellularLocation>
</comment>
<gene>
    <name evidence="7" type="ORF">ALEPTO_LOCUS9496</name>
</gene>
<evidence type="ECO:0000313" key="8">
    <source>
        <dbReference type="Proteomes" id="UP000789508"/>
    </source>
</evidence>
<dbReference type="InterPro" id="IPR050224">
    <property type="entry name" value="TALE_homeobox"/>
</dbReference>
<dbReference type="InterPro" id="IPR008422">
    <property type="entry name" value="KN_HD"/>
</dbReference>
<feature type="DNA-binding region" description="Homeobox" evidence="4">
    <location>
        <begin position="87"/>
        <end position="149"/>
    </location>
</feature>
<evidence type="ECO:0000256" key="3">
    <source>
        <dbReference type="ARBA" id="ARBA00023242"/>
    </source>
</evidence>
<dbReference type="AlphaFoldDB" id="A0A9N9GYQ5"/>
<dbReference type="InterPro" id="IPR009057">
    <property type="entry name" value="Homeodomain-like_sf"/>
</dbReference>
<evidence type="ECO:0000256" key="1">
    <source>
        <dbReference type="ARBA" id="ARBA00023125"/>
    </source>
</evidence>
<feature type="region of interest" description="Disordered" evidence="5">
    <location>
        <begin position="55"/>
        <end position="94"/>
    </location>
</feature>
<dbReference type="OrthoDB" id="10056939at2759"/>
<dbReference type="CDD" id="cd00086">
    <property type="entry name" value="homeodomain"/>
    <property type="match status" value="1"/>
</dbReference>
<dbReference type="PANTHER" id="PTHR11850">
    <property type="entry name" value="HOMEOBOX PROTEIN TRANSCRIPTION FACTORS"/>
    <property type="match status" value="1"/>
</dbReference>